<protein>
    <submittedName>
        <fullName evidence="3">Amidophosphoribosyltransferase</fullName>
    </submittedName>
</protein>
<dbReference type="STRING" id="1549858.MC45_08720"/>
<dbReference type="AlphaFoldDB" id="A0A097EFW2"/>
<sequence>MRTIGVGGLAAIAAHGRRALASLFGPIAAAALPPRCPGCGTPVAADHRFCAPCWGGLRWLTPPWCAACNRPFAHDRGADARCAACLADPPRHAGIRAAVAYGPVARRLALKLKYGGRIGIAATMAERMAPTLPPGIDLLVPVPLHRWRLWSRGFNQAALIAAAVRRRTGIAHDPFALVRRRATVPLRALGRGRRRQAVAGAFAVPDPARVAGRTIALVDDVYTSGATAAACTQVLLRAGAAAVVVLCWARVVGSGAAGD</sequence>
<dbReference type="CDD" id="cd06223">
    <property type="entry name" value="PRTases_typeI"/>
    <property type="match status" value="1"/>
</dbReference>
<keyword evidence="3" id="KW-0808">Transferase</keyword>
<dbReference type="Pfam" id="PF18912">
    <property type="entry name" value="DZR_2"/>
    <property type="match status" value="1"/>
</dbReference>
<dbReference type="EMBL" id="CP009571">
    <property type="protein sequence ID" value="AIT06438.1"/>
    <property type="molecule type" value="Genomic_DNA"/>
</dbReference>
<dbReference type="Gene3D" id="3.40.50.2020">
    <property type="match status" value="1"/>
</dbReference>
<dbReference type="InterPro" id="IPR044005">
    <property type="entry name" value="DZR_2"/>
</dbReference>
<dbReference type="HOGENOM" id="CLU_054549_0_0_5"/>
<dbReference type="KEGG" id="stax:MC45_08720"/>
<organism evidence="3 4">
    <name type="scientific">Sphingomonas taxi</name>
    <dbReference type="NCBI Taxonomy" id="1549858"/>
    <lineage>
        <taxon>Bacteria</taxon>
        <taxon>Pseudomonadati</taxon>
        <taxon>Pseudomonadota</taxon>
        <taxon>Alphaproteobacteria</taxon>
        <taxon>Sphingomonadales</taxon>
        <taxon>Sphingomonadaceae</taxon>
        <taxon>Sphingomonas</taxon>
    </lineage>
</organism>
<dbReference type="PANTHER" id="PTHR47505">
    <property type="entry name" value="DNA UTILIZATION PROTEIN YHGH"/>
    <property type="match status" value="1"/>
</dbReference>
<dbReference type="RefSeq" id="WP_038661933.1">
    <property type="nucleotide sequence ID" value="NZ_CP009571.1"/>
</dbReference>
<reference evidence="3 4" key="1">
    <citation type="submission" date="2014-09" db="EMBL/GenBank/DDBJ databases">
        <title>Using Illumina technology Improving SMRT sequencing Genome Assembly by RASTools.</title>
        <authorList>
            <person name="Zhou Y."/>
            <person name="Ma T."/>
            <person name="Liu T."/>
        </authorList>
    </citation>
    <scope>NUCLEOTIDE SEQUENCE [LARGE SCALE GENOMIC DNA]</scope>
    <source>
        <strain evidence="3 4">ATCC 55669</strain>
    </source>
</reference>
<dbReference type="eggNOG" id="COG1040">
    <property type="taxonomic scope" value="Bacteria"/>
</dbReference>
<comment type="similarity">
    <text evidence="1">Belongs to the ComF/GntX family.</text>
</comment>
<keyword evidence="3" id="KW-0328">Glycosyltransferase</keyword>
<dbReference type="GO" id="GO:0016757">
    <property type="term" value="F:glycosyltransferase activity"/>
    <property type="evidence" value="ECO:0007669"/>
    <property type="project" value="UniProtKB-KW"/>
</dbReference>
<evidence type="ECO:0000256" key="1">
    <source>
        <dbReference type="ARBA" id="ARBA00008007"/>
    </source>
</evidence>
<feature type="domain" description="Double zinc ribbon" evidence="2">
    <location>
        <begin position="30"/>
        <end position="86"/>
    </location>
</feature>
<dbReference type="PANTHER" id="PTHR47505:SF1">
    <property type="entry name" value="DNA UTILIZATION PROTEIN YHGH"/>
    <property type="match status" value="1"/>
</dbReference>
<dbReference type="InterPro" id="IPR029057">
    <property type="entry name" value="PRTase-like"/>
</dbReference>
<proteinExistence type="inferred from homology"/>
<keyword evidence="4" id="KW-1185">Reference proteome</keyword>
<accession>A0A097EFW2</accession>
<dbReference type="SUPFAM" id="SSF53271">
    <property type="entry name" value="PRTase-like"/>
    <property type="match status" value="1"/>
</dbReference>
<dbReference type="Proteomes" id="UP000033200">
    <property type="component" value="Chromosome"/>
</dbReference>
<dbReference type="InterPro" id="IPR000836">
    <property type="entry name" value="PRTase_dom"/>
</dbReference>
<gene>
    <name evidence="3" type="ORF">MC45_08720</name>
</gene>
<evidence type="ECO:0000259" key="2">
    <source>
        <dbReference type="Pfam" id="PF18912"/>
    </source>
</evidence>
<dbReference type="InterPro" id="IPR051910">
    <property type="entry name" value="ComF/GntX_DNA_util-trans"/>
</dbReference>
<evidence type="ECO:0000313" key="3">
    <source>
        <dbReference type="EMBL" id="AIT06438.1"/>
    </source>
</evidence>
<name>A0A097EFW2_9SPHN</name>
<evidence type="ECO:0000313" key="4">
    <source>
        <dbReference type="Proteomes" id="UP000033200"/>
    </source>
</evidence>